<accession>A0ABT9XK68</accession>
<dbReference type="InterPro" id="IPR015422">
    <property type="entry name" value="PyrdxlP-dep_Trfase_small"/>
</dbReference>
<keyword evidence="13" id="KW-1185">Reference proteome</keyword>
<evidence type="ECO:0000256" key="9">
    <source>
        <dbReference type="ARBA" id="ARBA00050776"/>
    </source>
</evidence>
<keyword evidence="5" id="KW-0479">Metal-binding</keyword>
<evidence type="ECO:0000256" key="10">
    <source>
        <dbReference type="RuleBase" id="RU004504"/>
    </source>
</evidence>
<dbReference type="Gene3D" id="3.90.1150.10">
    <property type="entry name" value="Aspartate Aminotransferase, domain 1"/>
    <property type="match status" value="1"/>
</dbReference>
<proteinExistence type="inferred from homology"/>
<comment type="caution">
    <text evidence="12">The sequence shown here is derived from an EMBL/GenBank/DDBJ whole genome shotgun (WGS) entry which is preliminary data.</text>
</comment>
<evidence type="ECO:0000256" key="1">
    <source>
        <dbReference type="ARBA" id="ARBA00001933"/>
    </source>
</evidence>
<evidence type="ECO:0000256" key="6">
    <source>
        <dbReference type="ARBA" id="ARBA00022898"/>
    </source>
</evidence>
<evidence type="ECO:0000313" key="13">
    <source>
        <dbReference type="Proteomes" id="UP001232973"/>
    </source>
</evidence>
<reference evidence="12 13" key="1">
    <citation type="submission" date="2023-07" db="EMBL/GenBank/DDBJ databases">
        <title>Genomic Encyclopedia of Type Strains, Phase IV (KMG-IV): sequencing the most valuable type-strain genomes for metagenomic binning, comparative biology and taxonomic classification.</title>
        <authorList>
            <person name="Goeker M."/>
        </authorList>
    </citation>
    <scope>NUCLEOTIDE SEQUENCE [LARGE SCALE GENOMIC DNA]</scope>
    <source>
        <strain evidence="12 13">DSM 4006</strain>
    </source>
</reference>
<feature type="domain" description="Aminotransferase class V" evidence="11">
    <location>
        <begin position="2"/>
        <end position="363"/>
    </location>
</feature>
<dbReference type="InterPro" id="IPR015424">
    <property type="entry name" value="PyrdxlP-dep_Trfase"/>
</dbReference>
<evidence type="ECO:0000313" key="12">
    <source>
        <dbReference type="EMBL" id="MDQ0190520.1"/>
    </source>
</evidence>
<dbReference type="GO" id="GO:0031071">
    <property type="term" value="F:cysteine desulfurase activity"/>
    <property type="evidence" value="ECO:0007669"/>
    <property type="project" value="UniProtKB-EC"/>
</dbReference>
<keyword evidence="4 12" id="KW-0808">Transferase</keyword>
<protein>
    <recommendedName>
        <fullName evidence="3">cysteine desulfurase</fullName>
        <ecNumber evidence="3">2.8.1.7</ecNumber>
    </recommendedName>
</protein>
<evidence type="ECO:0000256" key="7">
    <source>
        <dbReference type="ARBA" id="ARBA00023004"/>
    </source>
</evidence>
<dbReference type="PANTHER" id="PTHR11601:SF34">
    <property type="entry name" value="CYSTEINE DESULFURASE"/>
    <property type="match status" value="1"/>
</dbReference>
<dbReference type="Pfam" id="PF00266">
    <property type="entry name" value="Aminotran_5"/>
    <property type="match status" value="1"/>
</dbReference>
<keyword evidence="8" id="KW-0411">Iron-sulfur</keyword>
<comment type="catalytic activity">
    <reaction evidence="9">
        <text>(sulfur carrier)-H + L-cysteine = (sulfur carrier)-SH + L-alanine</text>
        <dbReference type="Rhea" id="RHEA:43892"/>
        <dbReference type="Rhea" id="RHEA-COMP:14737"/>
        <dbReference type="Rhea" id="RHEA-COMP:14739"/>
        <dbReference type="ChEBI" id="CHEBI:29917"/>
        <dbReference type="ChEBI" id="CHEBI:35235"/>
        <dbReference type="ChEBI" id="CHEBI:57972"/>
        <dbReference type="ChEBI" id="CHEBI:64428"/>
        <dbReference type="EC" id="2.8.1.7"/>
    </reaction>
</comment>
<dbReference type="SUPFAM" id="SSF53383">
    <property type="entry name" value="PLP-dependent transferases"/>
    <property type="match status" value="1"/>
</dbReference>
<dbReference type="InterPro" id="IPR015421">
    <property type="entry name" value="PyrdxlP-dep_Trfase_major"/>
</dbReference>
<evidence type="ECO:0000259" key="11">
    <source>
        <dbReference type="Pfam" id="PF00266"/>
    </source>
</evidence>
<dbReference type="EMBL" id="JAUSTP010000019">
    <property type="protein sequence ID" value="MDQ0190520.1"/>
    <property type="molecule type" value="Genomic_DNA"/>
</dbReference>
<evidence type="ECO:0000256" key="8">
    <source>
        <dbReference type="ARBA" id="ARBA00023014"/>
    </source>
</evidence>
<gene>
    <name evidence="12" type="ORF">J2S03_002385</name>
</gene>
<name>A0ABT9XK68_9BACL</name>
<dbReference type="EC" id="2.8.1.7" evidence="3"/>
<sequence>MIYLDNAATTPLHPDVFRAMAPYLQEAFGNPSSLYALGRSARKAVEAARAQVAAFAGCKTGDIVFTSGGTEADHAAMVGAWLAGRSQGRNHIVTTAIEHHAVLDTCAFLESLGAQVSYVAPQANGVVRVEDVLAHLRPDTAVVSVMAVNNELGTLQPIRELAAQVKQRDPDVMVHTDCVQAAGVMPLALGDSQVDLAALSAHKVHGPKGVGALYVREGTRWRPVVHGGNQEHKRRAGTEHVAGIVGFGAAAARLSANWAGHLAHLDKLRDTFVRGLAEIPDVQVQSPPEGAPTIVNVRFLGVRNDRLLMRLDLAGVAASAGSACTAGSLEPSHVLLACGHDREVAQQSVRFSFSELTTAEEIEDAIAIIAREISQLRQNRSDS</sequence>
<dbReference type="InterPro" id="IPR000192">
    <property type="entry name" value="Aminotrans_V_dom"/>
</dbReference>
<dbReference type="PROSITE" id="PS00595">
    <property type="entry name" value="AA_TRANSFER_CLASS_5"/>
    <property type="match status" value="1"/>
</dbReference>
<evidence type="ECO:0000256" key="3">
    <source>
        <dbReference type="ARBA" id="ARBA00012239"/>
    </source>
</evidence>
<evidence type="ECO:0000256" key="2">
    <source>
        <dbReference type="ARBA" id="ARBA00006490"/>
    </source>
</evidence>
<organism evidence="12 13">
    <name type="scientific">Alicyclobacillus cycloheptanicus</name>
    <dbReference type="NCBI Taxonomy" id="1457"/>
    <lineage>
        <taxon>Bacteria</taxon>
        <taxon>Bacillati</taxon>
        <taxon>Bacillota</taxon>
        <taxon>Bacilli</taxon>
        <taxon>Bacillales</taxon>
        <taxon>Alicyclobacillaceae</taxon>
        <taxon>Alicyclobacillus</taxon>
    </lineage>
</organism>
<dbReference type="PIRSF" id="PIRSF005572">
    <property type="entry name" value="NifS"/>
    <property type="match status" value="1"/>
</dbReference>
<dbReference type="RefSeq" id="WP_274455411.1">
    <property type="nucleotide sequence ID" value="NZ_CP067097.1"/>
</dbReference>
<dbReference type="InterPro" id="IPR020578">
    <property type="entry name" value="Aminotrans_V_PyrdxlP_BS"/>
</dbReference>
<comment type="cofactor">
    <cofactor evidence="1 10">
        <name>pyridoxal 5'-phosphate</name>
        <dbReference type="ChEBI" id="CHEBI:597326"/>
    </cofactor>
</comment>
<comment type="similarity">
    <text evidence="2">Belongs to the class-V pyridoxal-phosphate-dependent aminotransferase family. NifS/IscS subfamily.</text>
</comment>
<dbReference type="Gene3D" id="1.10.260.50">
    <property type="match status" value="1"/>
</dbReference>
<evidence type="ECO:0000256" key="4">
    <source>
        <dbReference type="ARBA" id="ARBA00022679"/>
    </source>
</evidence>
<evidence type="ECO:0000256" key="5">
    <source>
        <dbReference type="ARBA" id="ARBA00022723"/>
    </source>
</evidence>
<keyword evidence="6" id="KW-0663">Pyridoxal phosphate</keyword>
<dbReference type="Proteomes" id="UP001232973">
    <property type="component" value="Unassembled WGS sequence"/>
</dbReference>
<dbReference type="PANTHER" id="PTHR11601">
    <property type="entry name" value="CYSTEINE DESULFURYLASE FAMILY MEMBER"/>
    <property type="match status" value="1"/>
</dbReference>
<dbReference type="Gene3D" id="3.40.640.10">
    <property type="entry name" value="Type I PLP-dependent aspartate aminotransferase-like (Major domain)"/>
    <property type="match status" value="1"/>
</dbReference>
<keyword evidence="7" id="KW-0408">Iron</keyword>
<dbReference type="InterPro" id="IPR016454">
    <property type="entry name" value="Cysteine_dSase"/>
</dbReference>